<keyword evidence="2" id="KW-1185">Reference proteome</keyword>
<proteinExistence type="predicted"/>
<evidence type="ECO:0000313" key="2">
    <source>
        <dbReference type="Proteomes" id="UP000478090"/>
    </source>
</evidence>
<sequence length="246" mass="25712">MLLASGLFALSAQADEFAPVTPYRPSVSSPAQLPAAGQLEFELGGLGSQDSAARRYSLPYTFKLAFNSEWGMVLGGEGLVSAPDDGARLRGVGDTQLVLKRALVLSEETALGLELGSKLPTARSGIGSGKADYSLNGIVSQDIGEIHTDANLNLTRIGAIEAGSGRIQTGLSASFSLALDERWGVTGEWSGSRRRGSERNSQLLAALSFSPGKLLTLDIGVAHGLSAATPRWSLFSGAVLPLARLW</sequence>
<protein>
    <submittedName>
        <fullName evidence="1">Transporter</fullName>
    </submittedName>
</protein>
<dbReference type="Proteomes" id="UP000478090">
    <property type="component" value="Unassembled WGS sequence"/>
</dbReference>
<organism evidence="1 2">
    <name type="scientific">Duganella qianjiadongensis</name>
    <dbReference type="NCBI Taxonomy" id="2692176"/>
    <lineage>
        <taxon>Bacteria</taxon>
        <taxon>Pseudomonadati</taxon>
        <taxon>Pseudomonadota</taxon>
        <taxon>Betaproteobacteria</taxon>
        <taxon>Burkholderiales</taxon>
        <taxon>Oxalobacteraceae</taxon>
        <taxon>Telluria group</taxon>
        <taxon>Duganella</taxon>
    </lineage>
</organism>
<accession>A0ABW9VDX3</accession>
<dbReference type="RefSeq" id="WP_161037264.1">
    <property type="nucleotide sequence ID" value="NZ_WWCM01000001.1"/>
</dbReference>
<reference evidence="1 2" key="1">
    <citation type="submission" date="2019-12" db="EMBL/GenBank/DDBJ databases">
        <title>Novel species isolated from a subtropical stream in China.</title>
        <authorList>
            <person name="Lu H."/>
        </authorList>
    </citation>
    <scope>NUCLEOTIDE SEQUENCE [LARGE SCALE GENOMIC DNA]</scope>
    <source>
        <strain evidence="1 2">CY13W</strain>
    </source>
</reference>
<gene>
    <name evidence="1" type="ORF">GTP27_00620</name>
</gene>
<comment type="caution">
    <text evidence="1">The sequence shown here is derived from an EMBL/GenBank/DDBJ whole genome shotgun (WGS) entry which is preliminary data.</text>
</comment>
<dbReference type="EMBL" id="WWCM01000001">
    <property type="protein sequence ID" value="MYM37829.1"/>
    <property type="molecule type" value="Genomic_DNA"/>
</dbReference>
<name>A0ABW9VDX3_9BURK</name>
<evidence type="ECO:0000313" key="1">
    <source>
        <dbReference type="EMBL" id="MYM37829.1"/>
    </source>
</evidence>